<comment type="subcellular location">
    <subcellularLocation>
        <location evidence="3 18">Cytoplasm</location>
    </subcellularLocation>
</comment>
<dbReference type="PANTHER" id="PTHR21403:SF8">
    <property type="entry name" value="ATP PHOSPHORIBOSYLTRANSFERASE"/>
    <property type="match status" value="1"/>
</dbReference>
<dbReference type="GO" id="GO:0005524">
    <property type="term" value="F:ATP binding"/>
    <property type="evidence" value="ECO:0007669"/>
    <property type="project" value="UniProtKB-KW"/>
</dbReference>
<dbReference type="NCBIfam" id="TIGR03455">
    <property type="entry name" value="HisG_C-term"/>
    <property type="match status" value="1"/>
</dbReference>
<comment type="activity regulation">
    <text evidence="18">Feedback inhibited by histidine.</text>
</comment>
<evidence type="ECO:0000256" key="4">
    <source>
        <dbReference type="ARBA" id="ARBA00004667"/>
    </source>
</evidence>
<keyword evidence="12 18" id="KW-0479">Metal-binding</keyword>
<dbReference type="Pfam" id="PF01634">
    <property type="entry name" value="HisG"/>
    <property type="match status" value="1"/>
</dbReference>
<dbReference type="OrthoDB" id="9801867at2"/>
<comment type="caution">
    <text evidence="21">The sequence shown here is derived from an EMBL/GenBank/DDBJ whole genome shotgun (WGS) entry which is preliminary data.</text>
</comment>
<feature type="domain" description="ATP phosphoribosyltransferase catalytic" evidence="19">
    <location>
        <begin position="51"/>
        <end position="203"/>
    </location>
</feature>
<dbReference type="PROSITE" id="PS01316">
    <property type="entry name" value="ATP_P_PHORIBOSYLTR"/>
    <property type="match status" value="1"/>
</dbReference>
<sequence length="283" mass="30607">MKTLKIAIQKSGRLNEKSVEILKNCGLSFENYKSSLISTVTNFPLEILFLRDDDIPEYVQDGIADLGIVGENVITEVDADVAYLQKLGFGKCTLKIAVPNDSEVTSVSGLEGKVIATSYPVILQKYLDDNKVNAVVRTISGSVEIGPGLGLSDAICDIVSTGGTLKSNGLKPFGEVMKSEAVLIASKGMELNEDVIELLQRIRSVLRAKETKYVVLNVAKSNLDKVVSLLPGVKSPTIVPLFEEDWVAVHSVIAEQDFWEKINSLKAAGAEGIVVMPIEKIIS</sequence>
<evidence type="ECO:0000256" key="2">
    <source>
        <dbReference type="ARBA" id="ARBA00001946"/>
    </source>
</evidence>
<dbReference type="InterPro" id="IPR018198">
    <property type="entry name" value="ATP_PRibTrfase_CS"/>
</dbReference>
<dbReference type="FunFam" id="3.30.70.120:FF:000002">
    <property type="entry name" value="ATP phosphoribosyltransferase"/>
    <property type="match status" value="1"/>
</dbReference>
<dbReference type="InterPro" id="IPR013820">
    <property type="entry name" value="ATP_PRibTrfase_cat"/>
</dbReference>
<comment type="function">
    <text evidence="17 18">Catalyzes the condensation of ATP and 5-phosphoribose 1-diphosphate to form N'-(5'-phosphoribosyl)-ATP (PR-ATP). Has a crucial role in the pathway because the rate of histidine biosynthesis seems to be controlled primarily by regulation of HisG enzymatic activity.</text>
</comment>
<name>A0A0D0G272_9SPHI</name>
<keyword evidence="14 18" id="KW-0067">ATP-binding</keyword>
<dbReference type="RefSeq" id="WP_041877868.1">
    <property type="nucleotide sequence ID" value="NZ_CP157278.1"/>
</dbReference>
<proteinExistence type="inferred from homology"/>
<dbReference type="UniPathway" id="UPA00031">
    <property type="reaction ID" value="UER00006"/>
</dbReference>
<evidence type="ECO:0000256" key="16">
    <source>
        <dbReference type="ARBA" id="ARBA00023102"/>
    </source>
</evidence>
<evidence type="ECO:0000259" key="19">
    <source>
        <dbReference type="Pfam" id="PF01634"/>
    </source>
</evidence>
<gene>
    <name evidence="18" type="primary">hisG</name>
    <name evidence="21" type="ORF">TH53_01835</name>
</gene>
<dbReference type="Gene3D" id="3.30.70.120">
    <property type="match status" value="1"/>
</dbReference>
<comment type="similarity">
    <text evidence="5 18">Belongs to the ATP phosphoribosyltransferase family. Long subfamily.</text>
</comment>
<dbReference type="NCBIfam" id="TIGR00070">
    <property type="entry name" value="hisG"/>
    <property type="match status" value="1"/>
</dbReference>
<dbReference type="EC" id="2.4.2.17" evidence="6 18"/>
<keyword evidence="9 18" id="KW-0028">Amino-acid biosynthesis</keyword>
<evidence type="ECO:0000256" key="8">
    <source>
        <dbReference type="ARBA" id="ARBA00022490"/>
    </source>
</evidence>
<dbReference type="InterPro" id="IPR013115">
    <property type="entry name" value="HisG_C"/>
</dbReference>
<dbReference type="PANTHER" id="PTHR21403">
    <property type="entry name" value="ATP PHOSPHORIBOSYLTRANSFERASE ATP-PRTASE"/>
    <property type="match status" value="1"/>
</dbReference>
<dbReference type="Proteomes" id="UP000032049">
    <property type="component" value="Unassembled WGS sequence"/>
</dbReference>
<dbReference type="SUPFAM" id="SSF54913">
    <property type="entry name" value="GlnB-like"/>
    <property type="match status" value="1"/>
</dbReference>
<comment type="pathway">
    <text evidence="4 18">Amino-acid biosynthesis; L-histidine biosynthesis; L-histidine from 5-phospho-alpha-D-ribose 1-diphosphate: step 1/9.</text>
</comment>
<evidence type="ECO:0000256" key="3">
    <source>
        <dbReference type="ARBA" id="ARBA00004496"/>
    </source>
</evidence>
<dbReference type="Pfam" id="PF08029">
    <property type="entry name" value="HisG_C"/>
    <property type="match status" value="1"/>
</dbReference>
<evidence type="ECO:0000256" key="5">
    <source>
        <dbReference type="ARBA" id="ARBA00007955"/>
    </source>
</evidence>
<evidence type="ECO:0000256" key="9">
    <source>
        <dbReference type="ARBA" id="ARBA00022605"/>
    </source>
</evidence>
<feature type="domain" description="Histidine biosynthesis HisG C-terminal" evidence="20">
    <location>
        <begin position="208"/>
        <end position="280"/>
    </location>
</feature>
<dbReference type="EMBL" id="JXRA01000006">
    <property type="protein sequence ID" value="KIO78869.1"/>
    <property type="molecule type" value="Genomic_DNA"/>
</dbReference>
<evidence type="ECO:0000256" key="13">
    <source>
        <dbReference type="ARBA" id="ARBA00022741"/>
    </source>
</evidence>
<evidence type="ECO:0000256" key="10">
    <source>
        <dbReference type="ARBA" id="ARBA00022676"/>
    </source>
</evidence>
<dbReference type="GO" id="GO:0003879">
    <property type="term" value="F:ATP phosphoribosyltransferase activity"/>
    <property type="evidence" value="ECO:0007669"/>
    <property type="project" value="UniProtKB-UniRule"/>
</dbReference>
<dbReference type="GO" id="GO:0005737">
    <property type="term" value="C:cytoplasm"/>
    <property type="evidence" value="ECO:0007669"/>
    <property type="project" value="UniProtKB-SubCell"/>
</dbReference>
<evidence type="ECO:0000256" key="11">
    <source>
        <dbReference type="ARBA" id="ARBA00022679"/>
    </source>
</evidence>
<keyword evidence="22" id="KW-1185">Reference proteome</keyword>
<dbReference type="GO" id="GO:0000105">
    <property type="term" value="P:L-histidine biosynthetic process"/>
    <property type="evidence" value="ECO:0007669"/>
    <property type="project" value="UniProtKB-UniRule"/>
</dbReference>
<dbReference type="InterPro" id="IPR015867">
    <property type="entry name" value="N-reg_PII/ATP_PRibTrfase_C"/>
</dbReference>
<dbReference type="GO" id="GO:0000287">
    <property type="term" value="F:magnesium ion binding"/>
    <property type="evidence" value="ECO:0007669"/>
    <property type="project" value="UniProtKB-UniRule"/>
</dbReference>
<organism evidence="21 22">
    <name type="scientific">Pedobacter lusitanus</name>
    <dbReference type="NCBI Taxonomy" id="1503925"/>
    <lineage>
        <taxon>Bacteria</taxon>
        <taxon>Pseudomonadati</taxon>
        <taxon>Bacteroidota</taxon>
        <taxon>Sphingobacteriia</taxon>
        <taxon>Sphingobacteriales</taxon>
        <taxon>Sphingobacteriaceae</taxon>
        <taxon>Pedobacter</taxon>
    </lineage>
</organism>
<evidence type="ECO:0000256" key="12">
    <source>
        <dbReference type="ARBA" id="ARBA00022723"/>
    </source>
</evidence>
<protein>
    <recommendedName>
        <fullName evidence="7 18">ATP phosphoribosyltransferase</fullName>
        <shortName evidence="18">ATP-PRT</shortName>
        <shortName evidence="18">ATP-PRTase</shortName>
        <ecNumber evidence="6 18">2.4.2.17</ecNumber>
    </recommendedName>
</protein>
<dbReference type="AlphaFoldDB" id="A0A0D0G272"/>
<keyword evidence="13 18" id="KW-0547">Nucleotide-binding</keyword>
<accession>A0A0D0G272</accession>
<evidence type="ECO:0000313" key="22">
    <source>
        <dbReference type="Proteomes" id="UP000032049"/>
    </source>
</evidence>
<comment type="catalytic activity">
    <reaction evidence="1 18">
        <text>1-(5-phospho-beta-D-ribosyl)-ATP + diphosphate = 5-phospho-alpha-D-ribose 1-diphosphate + ATP</text>
        <dbReference type="Rhea" id="RHEA:18473"/>
        <dbReference type="ChEBI" id="CHEBI:30616"/>
        <dbReference type="ChEBI" id="CHEBI:33019"/>
        <dbReference type="ChEBI" id="CHEBI:58017"/>
        <dbReference type="ChEBI" id="CHEBI:73183"/>
        <dbReference type="EC" id="2.4.2.17"/>
    </reaction>
</comment>
<comment type="cofactor">
    <cofactor evidence="2 18">
        <name>Mg(2+)</name>
        <dbReference type="ChEBI" id="CHEBI:18420"/>
    </cofactor>
</comment>
<evidence type="ECO:0000256" key="17">
    <source>
        <dbReference type="ARBA" id="ARBA00024861"/>
    </source>
</evidence>
<dbReference type="InterPro" id="IPR001348">
    <property type="entry name" value="ATP_PRibTrfase_HisG"/>
</dbReference>
<keyword evidence="8 18" id="KW-0963">Cytoplasm</keyword>
<keyword evidence="15 18" id="KW-0460">Magnesium</keyword>
<dbReference type="Gene3D" id="3.40.190.10">
    <property type="entry name" value="Periplasmic binding protein-like II"/>
    <property type="match status" value="2"/>
</dbReference>
<evidence type="ECO:0000256" key="1">
    <source>
        <dbReference type="ARBA" id="ARBA00000915"/>
    </source>
</evidence>
<reference evidence="21 22" key="1">
    <citation type="submission" date="2015-01" db="EMBL/GenBank/DDBJ databases">
        <title>Draft genome sequence of Pedobacter sp. NL19 isolated from sludge of an effluent treatment pond in an abandoned uranium mine.</title>
        <authorList>
            <person name="Santos T."/>
            <person name="Caetano T."/>
            <person name="Covas C."/>
            <person name="Cruz A."/>
            <person name="Mendo S."/>
        </authorList>
    </citation>
    <scope>NUCLEOTIDE SEQUENCE [LARGE SCALE GENOMIC DNA]</scope>
    <source>
        <strain evidence="21 22">NL19</strain>
    </source>
</reference>
<dbReference type="InterPro" id="IPR011322">
    <property type="entry name" value="N-reg_PII-like_a/b"/>
</dbReference>
<evidence type="ECO:0000256" key="15">
    <source>
        <dbReference type="ARBA" id="ARBA00022842"/>
    </source>
</evidence>
<dbReference type="InterPro" id="IPR020621">
    <property type="entry name" value="ATP-PRT_HisG_long"/>
</dbReference>
<evidence type="ECO:0000256" key="6">
    <source>
        <dbReference type="ARBA" id="ARBA00011946"/>
    </source>
</evidence>
<evidence type="ECO:0000313" key="21">
    <source>
        <dbReference type="EMBL" id="KIO78869.1"/>
    </source>
</evidence>
<evidence type="ECO:0000256" key="14">
    <source>
        <dbReference type="ARBA" id="ARBA00022840"/>
    </source>
</evidence>
<dbReference type="HAMAP" id="MF_00079">
    <property type="entry name" value="HisG_Long"/>
    <property type="match status" value="1"/>
</dbReference>
<evidence type="ECO:0000259" key="20">
    <source>
        <dbReference type="Pfam" id="PF08029"/>
    </source>
</evidence>
<evidence type="ECO:0000256" key="18">
    <source>
        <dbReference type="HAMAP-Rule" id="MF_00079"/>
    </source>
</evidence>
<dbReference type="SUPFAM" id="SSF53850">
    <property type="entry name" value="Periplasmic binding protein-like II"/>
    <property type="match status" value="1"/>
</dbReference>
<evidence type="ECO:0000256" key="7">
    <source>
        <dbReference type="ARBA" id="ARBA00020998"/>
    </source>
</evidence>
<keyword evidence="16 18" id="KW-0368">Histidine biosynthesis</keyword>
<dbReference type="STRING" id="1503925.TH53_01835"/>
<keyword evidence="10 18" id="KW-0328">Glycosyltransferase</keyword>
<keyword evidence="11 18" id="KW-0808">Transferase</keyword>